<dbReference type="RefSeq" id="WP_113959823.1">
    <property type="nucleotide sequence ID" value="NZ_QNRR01000006.1"/>
</dbReference>
<keyword evidence="5" id="KW-1185">Reference proteome</keyword>
<comment type="caution">
    <text evidence="4">The sequence shown here is derived from an EMBL/GenBank/DDBJ whole genome shotgun (WGS) entry which is preliminary data.</text>
</comment>
<dbReference type="PRINTS" id="PR00080">
    <property type="entry name" value="SDRFAMILY"/>
</dbReference>
<proteinExistence type="inferred from homology"/>
<dbReference type="GO" id="GO:0048038">
    <property type="term" value="F:quinone binding"/>
    <property type="evidence" value="ECO:0007669"/>
    <property type="project" value="TreeGrafter"/>
</dbReference>
<keyword evidence="2" id="KW-0560">Oxidoreductase</keyword>
<dbReference type="AlphaFoldDB" id="A0A366HKH8"/>
<evidence type="ECO:0000256" key="2">
    <source>
        <dbReference type="ARBA" id="ARBA00023002"/>
    </source>
</evidence>
<dbReference type="SMART" id="SM00822">
    <property type="entry name" value="PKS_KR"/>
    <property type="match status" value="1"/>
</dbReference>
<dbReference type="PRINTS" id="PR00081">
    <property type="entry name" value="GDHRDH"/>
</dbReference>
<dbReference type="GO" id="GO:0016616">
    <property type="term" value="F:oxidoreductase activity, acting on the CH-OH group of donors, NAD or NADP as acceptor"/>
    <property type="evidence" value="ECO:0007669"/>
    <property type="project" value="TreeGrafter"/>
</dbReference>
<dbReference type="OrthoDB" id="191735at2"/>
<organism evidence="4 5">
    <name type="scientific">Roseimicrobium gellanilyticum</name>
    <dbReference type="NCBI Taxonomy" id="748857"/>
    <lineage>
        <taxon>Bacteria</taxon>
        <taxon>Pseudomonadati</taxon>
        <taxon>Verrucomicrobiota</taxon>
        <taxon>Verrucomicrobiia</taxon>
        <taxon>Verrucomicrobiales</taxon>
        <taxon>Verrucomicrobiaceae</taxon>
        <taxon>Roseimicrobium</taxon>
    </lineage>
</organism>
<sequence>MDASTSSPPESPPPIALVTGGEGDLGKAITTALRSHPYAVHAPGRRELDVSDRVSITKWFDGQPSVDLVVHCAGVLRDRRLPNMEEEDFDTVLDVNLKGAFQVSQAALKTMARKRCGHIIFIGSNSARWGNAGQANYAAAKAGIIGLTHSLAKEYGGRNIRVNCILPGLLETKMTAHLSEEIKQNVRDAHSLRRFNTCEAVARFVAFLDRDLPHTSGQVFQLDSRVNRWT</sequence>
<dbReference type="PANTHER" id="PTHR42760:SF133">
    <property type="entry name" value="3-OXOACYL-[ACYL-CARRIER-PROTEIN] REDUCTASE"/>
    <property type="match status" value="1"/>
</dbReference>
<dbReference type="SUPFAM" id="SSF51735">
    <property type="entry name" value="NAD(P)-binding Rossmann-fold domains"/>
    <property type="match status" value="1"/>
</dbReference>
<dbReference type="InterPro" id="IPR020904">
    <property type="entry name" value="Sc_DH/Rdtase_CS"/>
</dbReference>
<dbReference type="InterPro" id="IPR002347">
    <property type="entry name" value="SDR_fam"/>
</dbReference>
<dbReference type="GO" id="GO:0006633">
    <property type="term" value="P:fatty acid biosynthetic process"/>
    <property type="evidence" value="ECO:0007669"/>
    <property type="project" value="TreeGrafter"/>
</dbReference>
<accession>A0A366HKH8</accession>
<name>A0A366HKH8_9BACT</name>
<dbReference type="InterPro" id="IPR057326">
    <property type="entry name" value="KR_dom"/>
</dbReference>
<dbReference type="Proteomes" id="UP000253426">
    <property type="component" value="Unassembled WGS sequence"/>
</dbReference>
<evidence type="ECO:0000313" key="5">
    <source>
        <dbReference type="Proteomes" id="UP000253426"/>
    </source>
</evidence>
<reference evidence="4 5" key="1">
    <citation type="submission" date="2018-06" db="EMBL/GenBank/DDBJ databases">
        <title>Genomic Encyclopedia of Type Strains, Phase IV (KMG-IV): sequencing the most valuable type-strain genomes for metagenomic binning, comparative biology and taxonomic classification.</title>
        <authorList>
            <person name="Goeker M."/>
        </authorList>
    </citation>
    <scope>NUCLEOTIDE SEQUENCE [LARGE SCALE GENOMIC DNA]</scope>
    <source>
        <strain evidence="4 5">DSM 25532</strain>
    </source>
</reference>
<dbReference type="Gene3D" id="3.40.50.720">
    <property type="entry name" value="NAD(P)-binding Rossmann-like Domain"/>
    <property type="match status" value="1"/>
</dbReference>
<feature type="domain" description="Ketoreductase" evidence="3">
    <location>
        <begin position="14"/>
        <end position="172"/>
    </location>
</feature>
<evidence type="ECO:0000313" key="4">
    <source>
        <dbReference type="EMBL" id="RBP42630.1"/>
    </source>
</evidence>
<dbReference type="Pfam" id="PF13561">
    <property type="entry name" value="adh_short_C2"/>
    <property type="match status" value="1"/>
</dbReference>
<evidence type="ECO:0000256" key="1">
    <source>
        <dbReference type="ARBA" id="ARBA00006484"/>
    </source>
</evidence>
<gene>
    <name evidence="4" type="ORF">DES53_106339</name>
</gene>
<protein>
    <submittedName>
        <fullName evidence="4">NAD(P)-dependent dehydrogenase (Short-subunit alcohol dehydrogenase family)</fullName>
    </submittedName>
</protein>
<dbReference type="EMBL" id="QNRR01000006">
    <property type="protein sequence ID" value="RBP42630.1"/>
    <property type="molecule type" value="Genomic_DNA"/>
</dbReference>
<dbReference type="PROSITE" id="PS00061">
    <property type="entry name" value="ADH_SHORT"/>
    <property type="match status" value="1"/>
</dbReference>
<evidence type="ECO:0000259" key="3">
    <source>
        <dbReference type="SMART" id="SM00822"/>
    </source>
</evidence>
<dbReference type="PANTHER" id="PTHR42760">
    <property type="entry name" value="SHORT-CHAIN DEHYDROGENASES/REDUCTASES FAMILY MEMBER"/>
    <property type="match status" value="1"/>
</dbReference>
<comment type="similarity">
    <text evidence="1">Belongs to the short-chain dehydrogenases/reductases (SDR) family.</text>
</comment>
<dbReference type="InterPro" id="IPR036291">
    <property type="entry name" value="NAD(P)-bd_dom_sf"/>
</dbReference>